<protein>
    <submittedName>
        <fullName evidence="2">Uncharacterized protein</fullName>
    </submittedName>
</protein>
<proteinExistence type="predicted"/>
<dbReference type="PATRIC" id="fig|65700.7.peg.4108"/>
<keyword evidence="3" id="KW-1185">Reference proteome</keyword>
<accession>A0A0M2KBC5</accession>
<evidence type="ECO:0000256" key="1">
    <source>
        <dbReference type="SAM" id="MobiDB-lite"/>
    </source>
</evidence>
<comment type="caution">
    <text evidence="2">The sequence shown here is derived from an EMBL/GenBank/DDBJ whole genome shotgun (WGS) entry which is preliminary data.</text>
</comment>
<name>A0A0M2KBC5_9GAMM</name>
<dbReference type="EMBL" id="JXNU01000003">
    <property type="protein sequence ID" value="KKF36660.1"/>
    <property type="molecule type" value="Genomic_DNA"/>
</dbReference>
<dbReference type="Proteomes" id="UP000033924">
    <property type="component" value="Unassembled WGS sequence"/>
</dbReference>
<sequence length="193" mass="21683">MGNISCCGHISVRETRGNNHSDNVIQGRQQGLPEDHSAVADFIRPGNDIISRVSDIRAHLNPLLDARQGHRPFDTHEFINIRVAANRLNRQTDHEMDILQTNINNMENGSLDPIERQQGSVLSNHIACLERMRDWVALGRRYDAEIIRTYHGGAAPAQSDLAPESHIDNIPHNFSRSNTIPTIVPDDYLSEGR</sequence>
<organism evidence="2 3">
    <name type="scientific">Erwinia tracheiphila</name>
    <dbReference type="NCBI Taxonomy" id="65700"/>
    <lineage>
        <taxon>Bacteria</taxon>
        <taxon>Pseudomonadati</taxon>
        <taxon>Pseudomonadota</taxon>
        <taxon>Gammaproteobacteria</taxon>
        <taxon>Enterobacterales</taxon>
        <taxon>Erwiniaceae</taxon>
        <taxon>Erwinia</taxon>
    </lineage>
</organism>
<evidence type="ECO:0000313" key="2">
    <source>
        <dbReference type="EMBL" id="KKF36660.1"/>
    </source>
</evidence>
<reference evidence="2 3" key="1">
    <citation type="submission" date="2015-01" db="EMBL/GenBank/DDBJ databases">
        <title>Erwinia tracheiphila.</title>
        <authorList>
            <person name="Shapiro L.R."/>
        </authorList>
    </citation>
    <scope>NUCLEOTIDE SEQUENCE [LARGE SCALE GENOMIC DNA]</scope>
    <source>
        <strain evidence="2 3">BuffGH</strain>
    </source>
</reference>
<gene>
    <name evidence="2" type="ORF">SY86_16395</name>
</gene>
<feature type="region of interest" description="Disordered" evidence="1">
    <location>
        <begin position="155"/>
        <end position="178"/>
    </location>
</feature>
<dbReference type="RefSeq" id="WP_016193039.1">
    <property type="nucleotide sequence ID" value="NZ_CP089932.1"/>
</dbReference>
<evidence type="ECO:0000313" key="3">
    <source>
        <dbReference type="Proteomes" id="UP000033924"/>
    </source>
</evidence>
<dbReference type="AlphaFoldDB" id="A0A0M2KBC5"/>